<comment type="caution">
    <text evidence="1">The sequence shown here is derived from an EMBL/GenBank/DDBJ whole genome shotgun (WGS) entry which is preliminary data.</text>
</comment>
<dbReference type="RefSeq" id="WP_166533368.1">
    <property type="nucleotide sequence ID" value="NZ_VNHW01000007.1"/>
</dbReference>
<dbReference type="EMBL" id="VNHW01000007">
    <property type="protein sequence ID" value="TYP87085.1"/>
    <property type="molecule type" value="Genomic_DNA"/>
</dbReference>
<name>A0A5S5CTZ7_9ACTN</name>
<dbReference type="AlphaFoldDB" id="A0A5S5CTZ7"/>
<evidence type="ECO:0000313" key="1">
    <source>
        <dbReference type="EMBL" id="TYP87085.1"/>
    </source>
</evidence>
<gene>
    <name evidence="1" type="ORF">BD833_10719</name>
</gene>
<keyword evidence="2" id="KW-1185">Reference proteome</keyword>
<organism evidence="1 2">
    <name type="scientific">Blastococcus xanthinilyticus</name>
    <dbReference type="NCBI Taxonomy" id="1564164"/>
    <lineage>
        <taxon>Bacteria</taxon>
        <taxon>Bacillati</taxon>
        <taxon>Actinomycetota</taxon>
        <taxon>Actinomycetes</taxon>
        <taxon>Geodermatophilales</taxon>
        <taxon>Geodermatophilaceae</taxon>
        <taxon>Blastococcus</taxon>
    </lineage>
</organism>
<dbReference type="Proteomes" id="UP000322499">
    <property type="component" value="Unassembled WGS sequence"/>
</dbReference>
<evidence type="ECO:0000313" key="2">
    <source>
        <dbReference type="Proteomes" id="UP000322499"/>
    </source>
</evidence>
<sequence length="56" mass="6188">MSEPARQKWEYATIPLLVHNTKAILDSWGVDGWELVTVLPGPAGAEQLVAYLKRPA</sequence>
<protein>
    <recommendedName>
        <fullName evidence="3">DUF4177 domain-containing protein</fullName>
    </recommendedName>
</protein>
<reference evidence="1 2" key="1">
    <citation type="submission" date="2019-07" db="EMBL/GenBank/DDBJ databases">
        <title>Genomic Encyclopedia of Archaeal and Bacterial Type Strains, Phase II (KMG-II): from individual species to whole genera.</title>
        <authorList>
            <person name="Goeker M."/>
        </authorList>
    </citation>
    <scope>NUCLEOTIDE SEQUENCE [LARGE SCALE GENOMIC DNA]</scope>
    <source>
        <strain evidence="1 2">DSM 46842</strain>
    </source>
</reference>
<accession>A0A5S5CTZ7</accession>
<evidence type="ECO:0008006" key="3">
    <source>
        <dbReference type="Google" id="ProtNLM"/>
    </source>
</evidence>
<proteinExistence type="predicted"/>